<evidence type="ECO:0000313" key="3">
    <source>
        <dbReference type="Proteomes" id="UP001162164"/>
    </source>
</evidence>
<sequence>MRQRSYQSARVANNELPQTLDGSGQSNNDDLSFDFIRTLPMGSAATNEMVNDGVFDHDRDGTLKYVGDMLDMNLGHVFESCRWRQPCLHRRGYNDNRKQKNNIRDIFSYATLEKNRQPFVEICQILAEQEQLRATVSGAAKGALIAGCSAFVGTVLGGPLGMGIVSCLKLYEYAELKDRAELNSVEYS</sequence>
<evidence type="ECO:0000313" key="2">
    <source>
        <dbReference type="EMBL" id="KAJ8971687.1"/>
    </source>
</evidence>
<proteinExistence type="predicted"/>
<accession>A0ABQ9J3K3</accession>
<dbReference type="EMBL" id="JAPWTJ010001446">
    <property type="protein sequence ID" value="KAJ8971687.1"/>
    <property type="molecule type" value="Genomic_DNA"/>
</dbReference>
<comment type="caution">
    <text evidence="2">The sequence shown here is derived from an EMBL/GenBank/DDBJ whole genome shotgun (WGS) entry which is preliminary data.</text>
</comment>
<keyword evidence="3" id="KW-1185">Reference proteome</keyword>
<protein>
    <submittedName>
        <fullName evidence="2">Uncharacterized protein</fullName>
    </submittedName>
</protein>
<gene>
    <name evidence="2" type="ORF">NQ317_014006</name>
</gene>
<reference evidence="2" key="1">
    <citation type="journal article" date="2023" name="Insect Mol. Biol.">
        <title>Genome sequencing provides insights into the evolution of gene families encoding plant cell wall-degrading enzymes in longhorned beetles.</title>
        <authorList>
            <person name="Shin N.R."/>
            <person name="Okamura Y."/>
            <person name="Kirsch R."/>
            <person name="Pauchet Y."/>
        </authorList>
    </citation>
    <scope>NUCLEOTIDE SEQUENCE</scope>
    <source>
        <strain evidence="2">MMC_N1</strain>
    </source>
</reference>
<feature type="region of interest" description="Disordered" evidence="1">
    <location>
        <begin position="1"/>
        <end position="27"/>
    </location>
</feature>
<evidence type="ECO:0000256" key="1">
    <source>
        <dbReference type="SAM" id="MobiDB-lite"/>
    </source>
</evidence>
<organism evidence="2 3">
    <name type="scientific">Molorchus minor</name>
    <dbReference type="NCBI Taxonomy" id="1323400"/>
    <lineage>
        <taxon>Eukaryota</taxon>
        <taxon>Metazoa</taxon>
        <taxon>Ecdysozoa</taxon>
        <taxon>Arthropoda</taxon>
        <taxon>Hexapoda</taxon>
        <taxon>Insecta</taxon>
        <taxon>Pterygota</taxon>
        <taxon>Neoptera</taxon>
        <taxon>Endopterygota</taxon>
        <taxon>Coleoptera</taxon>
        <taxon>Polyphaga</taxon>
        <taxon>Cucujiformia</taxon>
        <taxon>Chrysomeloidea</taxon>
        <taxon>Cerambycidae</taxon>
        <taxon>Lamiinae</taxon>
        <taxon>Monochamini</taxon>
        <taxon>Molorchus</taxon>
    </lineage>
</organism>
<dbReference type="Proteomes" id="UP001162164">
    <property type="component" value="Unassembled WGS sequence"/>
</dbReference>
<name>A0ABQ9J3K3_9CUCU</name>